<dbReference type="InterPro" id="IPR028202">
    <property type="entry name" value="Reductase_C"/>
</dbReference>
<dbReference type="InterPro" id="IPR050446">
    <property type="entry name" value="FAD-oxidoreductase/Apoptosis"/>
</dbReference>
<name>A0A6L9XSG1_9MICO</name>
<feature type="domain" description="Reductase C-terminal" evidence="6">
    <location>
        <begin position="322"/>
        <end position="406"/>
    </location>
</feature>
<comment type="caution">
    <text evidence="7">The sequence shown here is derived from an EMBL/GenBank/DDBJ whole genome shotgun (WGS) entry which is preliminary data.</text>
</comment>
<keyword evidence="4" id="KW-0560">Oxidoreductase</keyword>
<dbReference type="PRINTS" id="PR00411">
    <property type="entry name" value="PNDRDTASEI"/>
</dbReference>
<evidence type="ECO:0000256" key="4">
    <source>
        <dbReference type="ARBA" id="ARBA00023002"/>
    </source>
</evidence>
<sequence length="407" mass="43072">MAERTSVIVGGGLAGATAATTLRERGYDGRIVIVGAEAHDPYIRPPLSKEYLNGGDRDDVFVHPAQWYRDNDVDLVLETTVASIDPGAHEIVFEEGGRLAYERLLLATGAAPRRLTLPGSDLDGVHTLRTLDDSDALRAELSSGGRQVVIAGSGWIGLEVAAAARLYGNEVTVVGHGAVPLEHALGAELGSVFEQLHRDHGVSFRMKTAVAELGGSAGRVDAVTTDAGERLPADVVVVGIGASPNTGLAERAGLALGNGITTSASMETSAADVFAAGDVADPYLPAIGEHLRNEHWANAIAGGKVAAAAMLGENAEYDDIPYFYTDQYDLGMEYSGYAPLARGADIVYRGDRAAREFISFWVRDGRVVAGMNVNVWDVNEQVQRLIRSGVQVDRAQLADEDVPLDAL</sequence>
<dbReference type="PANTHER" id="PTHR43557:SF2">
    <property type="entry name" value="RIESKE DOMAIN-CONTAINING PROTEIN-RELATED"/>
    <property type="match status" value="1"/>
</dbReference>
<dbReference type="GO" id="GO:0005737">
    <property type="term" value="C:cytoplasm"/>
    <property type="evidence" value="ECO:0007669"/>
    <property type="project" value="TreeGrafter"/>
</dbReference>
<dbReference type="PANTHER" id="PTHR43557">
    <property type="entry name" value="APOPTOSIS-INDUCING FACTOR 1"/>
    <property type="match status" value="1"/>
</dbReference>
<evidence type="ECO:0000313" key="7">
    <source>
        <dbReference type="EMBL" id="NEN04257.1"/>
    </source>
</evidence>
<dbReference type="Gene3D" id="3.30.390.30">
    <property type="match status" value="1"/>
</dbReference>
<protein>
    <submittedName>
        <fullName evidence="7">FAD-dependent oxidoreductase</fullName>
    </submittedName>
</protein>
<gene>
    <name evidence="7" type="ORF">G3T36_00070</name>
</gene>
<dbReference type="EMBL" id="JAAGWY010000001">
    <property type="protein sequence ID" value="NEN04257.1"/>
    <property type="molecule type" value="Genomic_DNA"/>
</dbReference>
<organism evidence="7 8">
    <name type="scientific">Leifsonia tongyongensis</name>
    <dbReference type="NCBI Taxonomy" id="1268043"/>
    <lineage>
        <taxon>Bacteria</taxon>
        <taxon>Bacillati</taxon>
        <taxon>Actinomycetota</taxon>
        <taxon>Actinomycetes</taxon>
        <taxon>Micrococcales</taxon>
        <taxon>Microbacteriaceae</taxon>
        <taxon>Leifsonia</taxon>
    </lineage>
</organism>
<keyword evidence="3" id="KW-0274">FAD</keyword>
<dbReference type="Pfam" id="PF14759">
    <property type="entry name" value="Reductase_C"/>
    <property type="match status" value="1"/>
</dbReference>
<feature type="domain" description="FAD/NAD(P)-binding" evidence="5">
    <location>
        <begin position="7"/>
        <end position="303"/>
    </location>
</feature>
<dbReference type="PRINTS" id="PR00368">
    <property type="entry name" value="FADPNR"/>
</dbReference>
<keyword evidence="8" id="KW-1185">Reference proteome</keyword>
<dbReference type="SUPFAM" id="SSF55424">
    <property type="entry name" value="FAD/NAD-linked reductases, dimerisation (C-terminal) domain"/>
    <property type="match status" value="1"/>
</dbReference>
<evidence type="ECO:0000313" key="8">
    <source>
        <dbReference type="Proteomes" id="UP000474967"/>
    </source>
</evidence>
<dbReference type="GO" id="GO:0016651">
    <property type="term" value="F:oxidoreductase activity, acting on NAD(P)H"/>
    <property type="evidence" value="ECO:0007669"/>
    <property type="project" value="TreeGrafter"/>
</dbReference>
<reference evidence="7 8" key="1">
    <citation type="journal article" date="2014" name="J. Microbiol.">
        <title>Diaminobutyricibacter tongyongensis gen. nov., sp. nov. and Homoserinibacter gongjuensis gen. nov., sp. nov. belong to the family Microbacteriaceae.</title>
        <authorList>
            <person name="Kim S.J."/>
            <person name="Ahn J.H."/>
            <person name="Weon H.Y."/>
            <person name="Hamada M."/>
            <person name="Suzuki K."/>
            <person name="Kwon S.W."/>
        </authorList>
    </citation>
    <scope>NUCLEOTIDE SEQUENCE [LARGE SCALE GENOMIC DNA]</scope>
    <source>
        <strain evidence="7 8">NBRC 108724</strain>
    </source>
</reference>
<evidence type="ECO:0000256" key="1">
    <source>
        <dbReference type="ARBA" id="ARBA00001974"/>
    </source>
</evidence>
<evidence type="ECO:0000259" key="5">
    <source>
        <dbReference type="Pfam" id="PF07992"/>
    </source>
</evidence>
<evidence type="ECO:0000256" key="3">
    <source>
        <dbReference type="ARBA" id="ARBA00022827"/>
    </source>
</evidence>
<dbReference type="RefSeq" id="WP_163287407.1">
    <property type="nucleotide sequence ID" value="NZ_JAAGWY010000001.1"/>
</dbReference>
<dbReference type="InterPro" id="IPR023753">
    <property type="entry name" value="FAD/NAD-binding_dom"/>
</dbReference>
<proteinExistence type="predicted"/>
<keyword evidence="2" id="KW-0285">Flavoprotein</keyword>
<dbReference type="Pfam" id="PF07992">
    <property type="entry name" value="Pyr_redox_2"/>
    <property type="match status" value="1"/>
</dbReference>
<dbReference type="InterPro" id="IPR016156">
    <property type="entry name" value="FAD/NAD-linked_Rdtase_dimer_sf"/>
</dbReference>
<dbReference type="InterPro" id="IPR036188">
    <property type="entry name" value="FAD/NAD-bd_sf"/>
</dbReference>
<dbReference type="Gene3D" id="3.50.50.60">
    <property type="entry name" value="FAD/NAD(P)-binding domain"/>
    <property type="match status" value="2"/>
</dbReference>
<accession>A0A6L9XSG1</accession>
<evidence type="ECO:0000259" key="6">
    <source>
        <dbReference type="Pfam" id="PF14759"/>
    </source>
</evidence>
<dbReference type="AlphaFoldDB" id="A0A6L9XSG1"/>
<evidence type="ECO:0000256" key="2">
    <source>
        <dbReference type="ARBA" id="ARBA00022630"/>
    </source>
</evidence>
<dbReference type="SUPFAM" id="SSF51905">
    <property type="entry name" value="FAD/NAD(P)-binding domain"/>
    <property type="match status" value="1"/>
</dbReference>
<dbReference type="Proteomes" id="UP000474967">
    <property type="component" value="Unassembled WGS sequence"/>
</dbReference>
<comment type="cofactor">
    <cofactor evidence="1">
        <name>FAD</name>
        <dbReference type="ChEBI" id="CHEBI:57692"/>
    </cofactor>
</comment>